<evidence type="ECO:0000256" key="1">
    <source>
        <dbReference type="SAM" id="MobiDB-lite"/>
    </source>
</evidence>
<accession>F4RGR3</accession>
<evidence type="ECO:0000313" key="2">
    <source>
        <dbReference type="EMBL" id="EGG08577.1"/>
    </source>
</evidence>
<dbReference type="HOGENOM" id="CLU_1219925_0_0_1"/>
<dbReference type="OrthoDB" id="10398291at2759"/>
<dbReference type="VEuPathDB" id="FungiDB:MELLADRAFT_71462"/>
<dbReference type="EMBL" id="GL883100">
    <property type="protein sequence ID" value="EGG08577.1"/>
    <property type="molecule type" value="Genomic_DNA"/>
</dbReference>
<dbReference type="RefSeq" id="XP_007408163.1">
    <property type="nucleotide sequence ID" value="XM_007408101.1"/>
</dbReference>
<dbReference type="AlphaFoldDB" id="F4RGR3"/>
<keyword evidence="3" id="KW-1185">Reference proteome</keyword>
<evidence type="ECO:0000313" key="3">
    <source>
        <dbReference type="Proteomes" id="UP000001072"/>
    </source>
</evidence>
<feature type="region of interest" description="Disordered" evidence="1">
    <location>
        <begin position="1"/>
        <end position="53"/>
    </location>
</feature>
<protein>
    <submittedName>
        <fullName evidence="2">Uncharacterized protein</fullName>
    </submittedName>
</protein>
<dbReference type="InParanoid" id="F4RGR3"/>
<reference evidence="3" key="1">
    <citation type="journal article" date="2011" name="Proc. Natl. Acad. Sci. U.S.A.">
        <title>Obligate biotrophy features unraveled by the genomic analysis of rust fungi.</title>
        <authorList>
            <person name="Duplessis S."/>
            <person name="Cuomo C.A."/>
            <person name="Lin Y.-C."/>
            <person name="Aerts A."/>
            <person name="Tisserant E."/>
            <person name="Veneault-Fourrey C."/>
            <person name="Joly D.L."/>
            <person name="Hacquard S."/>
            <person name="Amselem J."/>
            <person name="Cantarel B.L."/>
            <person name="Chiu R."/>
            <person name="Coutinho P.M."/>
            <person name="Feau N."/>
            <person name="Field M."/>
            <person name="Frey P."/>
            <person name="Gelhaye E."/>
            <person name="Goldberg J."/>
            <person name="Grabherr M.G."/>
            <person name="Kodira C.D."/>
            <person name="Kohler A."/>
            <person name="Kuees U."/>
            <person name="Lindquist E.A."/>
            <person name="Lucas S.M."/>
            <person name="Mago R."/>
            <person name="Mauceli E."/>
            <person name="Morin E."/>
            <person name="Murat C."/>
            <person name="Pangilinan J.L."/>
            <person name="Park R."/>
            <person name="Pearson M."/>
            <person name="Quesneville H."/>
            <person name="Rouhier N."/>
            <person name="Sakthikumar S."/>
            <person name="Salamov A.A."/>
            <person name="Schmutz J."/>
            <person name="Selles B."/>
            <person name="Shapiro H."/>
            <person name="Tanguay P."/>
            <person name="Tuskan G.A."/>
            <person name="Henrissat B."/>
            <person name="Van de Peer Y."/>
            <person name="Rouze P."/>
            <person name="Ellis J.G."/>
            <person name="Dodds P.N."/>
            <person name="Schein J.E."/>
            <person name="Zhong S."/>
            <person name="Hamelin R.C."/>
            <person name="Grigoriev I.V."/>
            <person name="Szabo L.J."/>
            <person name="Martin F."/>
        </authorList>
    </citation>
    <scope>NUCLEOTIDE SEQUENCE [LARGE SCALE GENOMIC DNA]</scope>
    <source>
        <strain evidence="3">98AG31 / pathotype 3-4-7</strain>
    </source>
</reference>
<dbReference type="KEGG" id="mlr:MELLADRAFT_71462"/>
<gene>
    <name evidence="2" type="ORF">MELLADRAFT_71462</name>
</gene>
<name>F4RGR3_MELLP</name>
<feature type="compositionally biased region" description="Polar residues" evidence="1">
    <location>
        <begin position="44"/>
        <end position="53"/>
    </location>
</feature>
<organism evidence="3">
    <name type="scientific">Melampsora larici-populina (strain 98AG31 / pathotype 3-4-7)</name>
    <name type="common">Poplar leaf rust fungus</name>
    <dbReference type="NCBI Taxonomy" id="747676"/>
    <lineage>
        <taxon>Eukaryota</taxon>
        <taxon>Fungi</taxon>
        <taxon>Dikarya</taxon>
        <taxon>Basidiomycota</taxon>
        <taxon>Pucciniomycotina</taxon>
        <taxon>Pucciniomycetes</taxon>
        <taxon>Pucciniales</taxon>
        <taxon>Melampsoraceae</taxon>
        <taxon>Melampsora</taxon>
    </lineage>
</organism>
<dbReference type="Proteomes" id="UP000001072">
    <property type="component" value="Unassembled WGS sequence"/>
</dbReference>
<sequence length="227" mass="25937">MSHFTSIPESKKRSSPEENESSEFSVESEAGWTSSSKRLKFDTHQTTSNTSTRDSIAFAIQQIDWSQWHNGSTIPDPIPEPQDQHSTSSAAQLFLETFWEGVIIPQEEPQPIKRMTLQEIQEEAEDLAIIEMSVPDIIMCFPNDSIFQICKRQERAMERQSRPKVKPTVIHRTKSWYERPGATLGTIFGDLAYMICHNIQTPQTHSIPILMVTSPDGTQELLLEDFR</sequence>
<proteinExistence type="predicted"/>
<dbReference type="GeneID" id="18931825"/>